<proteinExistence type="evidence at transcript level"/>
<protein>
    <submittedName>
        <fullName evidence="3">Intraflagellar transport protein 88</fullName>
    </submittedName>
</protein>
<dbReference type="SUPFAM" id="SSF48452">
    <property type="entry name" value="TPR-like"/>
    <property type="match status" value="3"/>
</dbReference>
<dbReference type="Pfam" id="PF13181">
    <property type="entry name" value="TPR_8"/>
    <property type="match status" value="1"/>
</dbReference>
<accession>K7TLS1</accession>
<keyword evidence="3" id="KW-0969">Cilium</keyword>
<dbReference type="GO" id="GO:0005814">
    <property type="term" value="C:centriole"/>
    <property type="evidence" value="ECO:0007669"/>
    <property type="project" value="TreeGrafter"/>
</dbReference>
<dbReference type="EMBL" id="JX627577">
    <property type="protein sequence ID" value="AFW15936.1"/>
    <property type="molecule type" value="mRNA"/>
</dbReference>
<evidence type="ECO:0000313" key="3">
    <source>
        <dbReference type="EMBL" id="AFW15936.1"/>
    </source>
</evidence>
<feature type="repeat" description="TPR" evidence="1">
    <location>
        <begin position="256"/>
        <end position="289"/>
    </location>
</feature>
<reference evidence="3" key="1">
    <citation type="submission" date="2012-09" db="EMBL/GenBank/DDBJ databases">
        <title>Cloning and expression of flagella associated protein IFT88 cDNA fragment from Dunaliella salina and its functional validation.</title>
        <authorList>
            <person name="Han K."/>
            <person name="Shi K."/>
            <person name="Li Q."/>
            <person name="Gong F."/>
            <person name="Mao L."/>
            <person name="Jiang H."/>
            <person name="Xue L."/>
        </authorList>
    </citation>
    <scope>NUCLEOTIDE SEQUENCE</scope>
    <source>
        <strain evidence="3">UTEX 1644</strain>
    </source>
</reference>
<feature type="repeat" description="TPR" evidence="1">
    <location>
        <begin position="217"/>
        <end position="250"/>
    </location>
</feature>
<keyword evidence="3" id="KW-0966">Cell projection</keyword>
<dbReference type="Pfam" id="PF13432">
    <property type="entry name" value="TPR_16"/>
    <property type="match status" value="1"/>
</dbReference>
<keyword evidence="3" id="KW-0282">Flagellum</keyword>
<dbReference type="PROSITE" id="PS50005">
    <property type="entry name" value="TPR"/>
    <property type="match status" value="5"/>
</dbReference>
<dbReference type="InterPro" id="IPR011990">
    <property type="entry name" value="TPR-like_helical_dom_sf"/>
</dbReference>
<dbReference type="PANTHER" id="PTHR44117:SF1">
    <property type="entry name" value="INTRAFLAGELLAR TRANSPORT PROTEIN 88 HOMOLOG"/>
    <property type="match status" value="1"/>
</dbReference>
<dbReference type="AlphaFoldDB" id="K7TLS1"/>
<feature type="repeat" description="TPR" evidence="1">
    <location>
        <begin position="472"/>
        <end position="505"/>
    </location>
</feature>
<evidence type="ECO:0000256" key="2">
    <source>
        <dbReference type="SAM" id="MobiDB-lite"/>
    </source>
</evidence>
<organism evidence="3">
    <name type="scientific">Dunaliella salina</name>
    <name type="common">Green alga</name>
    <name type="synonym">Protococcus salinus</name>
    <dbReference type="NCBI Taxonomy" id="3046"/>
    <lineage>
        <taxon>Eukaryota</taxon>
        <taxon>Viridiplantae</taxon>
        <taxon>Chlorophyta</taxon>
        <taxon>core chlorophytes</taxon>
        <taxon>Chlorophyceae</taxon>
        <taxon>CS clade</taxon>
        <taxon>Chlamydomonadales</taxon>
        <taxon>Dunaliellaceae</taxon>
        <taxon>Dunaliella</taxon>
    </lineage>
</organism>
<dbReference type="InterPro" id="IPR019734">
    <property type="entry name" value="TPR_rpt"/>
</dbReference>
<feature type="repeat" description="TPR" evidence="1">
    <location>
        <begin position="506"/>
        <end position="539"/>
    </location>
</feature>
<gene>
    <name evidence="3" type="primary">IFT88</name>
</gene>
<feature type="region of interest" description="Disordered" evidence="2">
    <location>
        <begin position="780"/>
        <end position="799"/>
    </location>
</feature>
<dbReference type="GO" id="GO:0042073">
    <property type="term" value="P:intraciliary transport"/>
    <property type="evidence" value="ECO:0007669"/>
    <property type="project" value="TreeGrafter"/>
</dbReference>
<dbReference type="GO" id="GO:1905515">
    <property type="term" value="P:non-motile cilium assembly"/>
    <property type="evidence" value="ECO:0007669"/>
    <property type="project" value="TreeGrafter"/>
</dbReference>
<dbReference type="Pfam" id="PF14559">
    <property type="entry name" value="TPR_19"/>
    <property type="match status" value="1"/>
</dbReference>
<keyword evidence="1" id="KW-0802">TPR repeat</keyword>
<dbReference type="SMART" id="SM00028">
    <property type="entry name" value="TPR"/>
    <property type="match status" value="7"/>
</dbReference>
<evidence type="ECO:0000256" key="1">
    <source>
        <dbReference type="PROSITE-ProRule" id="PRU00339"/>
    </source>
</evidence>
<feature type="region of interest" description="Disordered" evidence="2">
    <location>
        <begin position="63"/>
        <end position="108"/>
    </location>
</feature>
<feature type="repeat" description="TPR" evidence="1">
    <location>
        <begin position="608"/>
        <end position="641"/>
    </location>
</feature>
<name>K7TLS1_DUNSA</name>
<dbReference type="PANTHER" id="PTHR44117">
    <property type="entry name" value="INTRAFLAGELLAR TRANSPORT PROTEIN 88 HOMOLOG"/>
    <property type="match status" value="1"/>
</dbReference>
<sequence>MSRNADDDLYGGYDDNPLNGSGGGIFQAVGMDGEMLPGTAMAGRPPGSAMKTYVAPGTAQRLGTASGLQDGARPMTSHRGAGFSSAPNKKWDPLSQHAGKSGGGLAGKALDRKGDIGAEDTAKEIEEKVHQLLEESAVAACNGDQTTGLEKAIEARKTERGLCKFRDINSIGELNNLDLTYAVDFNLAHMNHANKNYKEATEQFTDLVRNKNYPQSGGLRVNLGNIYFEQQKFPLAIKNYRMALDQVPQTGKEVQFKIMRNIGLAFVRMGQYQDAHQTFSTVMQSVPDHQTGYNLVVCSFALGDREGMKQAFLRLLEVPPYEMEDDEDVDLLGLMGGEDDDMQNVVQNDGLREELRKRQNYITRCIVNSAQLISEKIEKAGYAAGYDWCAEQLRTAGYVRLANEVELAKASKFLGNKEFESAIAVFKEFEKKGSRVRARAATNLAFLHMLEAHTDVADKYAELALKSDRYNARAFVNKGCVLAEKGDYEGAKSLFLESLAMEPFCFEANFNMGLVNLRMDDPQSALVFFEKLYAMLPENTEVLFQLAQCYDIMGDLNNAMEHLKLLNTRLPNDPGVLARLGAIHVRMDDDAGALHFYQEAHGVYPVSMEVISWLGAFHVRNEVYEKAVPYFDLASKIQPQEVKWGLMVASCLRRVGLYPQALARYKIIDSQHPNNVECLKYLVHLCTELGRRDDAQAYMERLRKAEKAQAAEATAIANTMAARQQQSEVAADGLSAAGGMANGTNGTGAAAPAFIEDSYQMSAGLNVPVSQGKKVVAKMDGHNDDWGDEELGDDLLPMG</sequence>
<dbReference type="GO" id="GO:0097730">
    <property type="term" value="C:non-motile cilium"/>
    <property type="evidence" value="ECO:0007669"/>
    <property type="project" value="TreeGrafter"/>
</dbReference>
<dbReference type="GO" id="GO:0036064">
    <property type="term" value="C:ciliary basal body"/>
    <property type="evidence" value="ECO:0007669"/>
    <property type="project" value="TreeGrafter"/>
</dbReference>
<dbReference type="Gene3D" id="1.25.40.10">
    <property type="entry name" value="Tetratricopeptide repeat domain"/>
    <property type="match status" value="2"/>
</dbReference>
<dbReference type="GO" id="GO:0097546">
    <property type="term" value="C:ciliary base"/>
    <property type="evidence" value="ECO:0007669"/>
    <property type="project" value="TreeGrafter"/>
</dbReference>
<dbReference type="GO" id="GO:0019894">
    <property type="term" value="F:kinesin binding"/>
    <property type="evidence" value="ECO:0007669"/>
    <property type="project" value="TreeGrafter"/>
</dbReference>